<gene>
    <name evidence="1" type="ORF">PPROV_000759500</name>
</gene>
<organism evidence="1 2">
    <name type="scientific">Pycnococcus provasolii</name>
    <dbReference type="NCBI Taxonomy" id="41880"/>
    <lineage>
        <taxon>Eukaryota</taxon>
        <taxon>Viridiplantae</taxon>
        <taxon>Chlorophyta</taxon>
        <taxon>Pseudoscourfieldiophyceae</taxon>
        <taxon>Pseudoscourfieldiales</taxon>
        <taxon>Pycnococcaceae</taxon>
        <taxon>Pycnococcus</taxon>
    </lineage>
</organism>
<accession>A0A830HPK4</accession>
<reference evidence="1" key="1">
    <citation type="submission" date="2020-10" db="EMBL/GenBank/DDBJ databases">
        <title>Unveiling of a novel bifunctional photoreceptor, Dualchrome1, isolated from a cosmopolitan green alga.</title>
        <authorList>
            <person name="Suzuki S."/>
            <person name="Kawachi M."/>
        </authorList>
    </citation>
    <scope>NUCLEOTIDE SEQUENCE</scope>
    <source>
        <strain evidence="1">NIES 2893</strain>
    </source>
</reference>
<sequence>MDVLLVSVLSSVMTIMVVLFLTTTTPQKTTMVTKLHPSLAQQQKDKATCEAWDLLVENEIDEVLVPERKPSPILEEYRRLSSPFQTDTFDNLQQPATFDQFLNALKQGRTHDASIMAITHGGRVGIQDFQHALFGEPALAQPQPTAASKLAREFRDAGVMPTKTALDALKNAIDVPLDVPHMRMWQAAQQAVSATTTASKVAREFRDAGVMPTKTALEALRKAAMEEEPTPAASKLARELRDAGVMPTKTVLEALKGVVTEIHHEKISWQGLFAV</sequence>
<protein>
    <submittedName>
        <fullName evidence="1">Uncharacterized protein</fullName>
    </submittedName>
</protein>
<proteinExistence type="predicted"/>
<dbReference type="EMBL" id="BNJQ01000022">
    <property type="protein sequence ID" value="GHP08858.1"/>
    <property type="molecule type" value="Genomic_DNA"/>
</dbReference>
<evidence type="ECO:0000313" key="2">
    <source>
        <dbReference type="Proteomes" id="UP000660262"/>
    </source>
</evidence>
<name>A0A830HPK4_9CHLO</name>
<dbReference type="Proteomes" id="UP000660262">
    <property type="component" value="Unassembled WGS sequence"/>
</dbReference>
<keyword evidence="2" id="KW-1185">Reference proteome</keyword>
<comment type="caution">
    <text evidence="1">The sequence shown here is derived from an EMBL/GenBank/DDBJ whole genome shotgun (WGS) entry which is preliminary data.</text>
</comment>
<dbReference type="AlphaFoldDB" id="A0A830HPK4"/>
<evidence type="ECO:0000313" key="1">
    <source>
        <dbReference type="EMBL" id="GHP08858.1"/>
    </source>
</evidence>